<dbReference type="InterPro" id="IPR036890">
    <property type="entry name" value="HATPase_C_sf"/>
</dbReference>
<dbReference type="Gene3D" id="3.30.565.10">
    <property type="entry name" value="Histidine kinase-like ATPase, C-terminal domain"/>
    <property type="match status" value="1"/>
</dbReference>
<dbReference type="SMART" id="SM00388">
    <property type="entry name" value="HisKA"/>
    <property type="match status" value="1"/>
</dbReference>
<dbReference type="GO" id="GO:0030295">
    <property type="term" value="F:protein kinase activator activity"/>
    <property type="evidence" value="ECO:0007669"/>
    <property type="project" value="TreeGrafter"/>
</dbReference>
<name>A0A8E7EHR5_9EURY</name>
<dbReference type="CDD" id="cd00082">
    <property type="entry name" value="HisKA"/>
    <property type="match status" value="1"/>
</dbReference>
<feature type="domain" description="Response regulatory" evidence="9">
    <location>
        <begin position="3"/>
        <end position="118"/>
    </location>
</feature>
<dbReference type="InterPro" id="IPR050351">
    <property type="entry name" value="BphY/WalK/GraS-like"/>
</dbReference>
<dbReference type="FunFam" id="3.30.565.10:FF:000006">
    <property type="entry name" value="Sensor histidine kinase WalK"/>
    <property type="match status" value="1"/>
</dbReference>
<dbReference type="Proteomes" id="UP000680656">
    <property type="component" value="Chromosome"/>
</dbReference>
<evidence type="ECO:0000256" key="1">
    <source>
        <dbReference type="ARBA" id="ARBA00000085"/>
    </source>
</evidence>
<dbReference type="InterPro" id="IPR003594">
    <property type="entry name" value="HATPase_dom"/>
</dbReference>
<evidence type="ECO:0000313" key="11">
    <source>
        <dbReference type="Proteomes" id="UP000680656"/>
    </source>
</evidence>
<feature type="modified residue" description="4-aspartylphosphate" evidence="6">
    <location>
        <position position="53"/>
    </location>
</feature>
<dbReference type="SMART" id="SM00448">
    <property type="entry name" value="REC"/>
    <property type="match status" value="1"/>
</dbReference>
<dbReference type="CDD" id="cd17534">
    <property type="entry name" value="REC_DC-like"/>
    <property type="match status" value="1"/>
</dbReference>
<dbReference type="SUPFAM" id="SSF55874">
    <property type="entry name" value="ATPase domain of HSP90 chaperone/DNA topoisomerase II/histidine kinase"/>
    <property type="match status" value="1"/>
</dbReference>
<dbReference type="GO" id="GO:0000156">
    <property type="term" value="F:phosphorelay response regulator activity"/>
    <property type="evidence" value="ECO:0007669"/>
    <property type="project" value="TreeGrafter"/>
</dbReference>
<keyword evidence="5" id="KW-0418">Kinase</keyword>
<dbReference type="PANTHER" id="PTHR42878:SF15">
    <property type="entry name" value="BACTERIOPHYTOCHROME"/>
    <property type="match status" value="1"/>
</dbReference>
<dbReference type="KEGG" id="mrtj:KHC33_01700"/>
<dbReference type="PROSITE" id="PS50110">
    <property type="entry name" value="RESPONSE_REGULATORY"/>
    <property type="match status" value="1"/>
</dbReference>
<dbReference type="InterPro" id="IPR003661">
    <property type="entry name" value="HisK_dim/P_dom"/>
</dbReference>
<dbReference type="PRINTS" id="PR00344">
    <property type="entry name" value="BCTRLSENSOR"/>
</dbReference>
<evidence type="ECO:0000256" key="5">
    <source>
        <dbReference type="ARBA" id="ARBA00022777"/>
    </source>
</evidence>
<dbReference type="AlphaFoldDB" id="A0A8E7EHR5"/>
<keyword evidence="11" id="KW-1185">Reference proteome</keyword>
<evidence type="ECO:0000259" key="8">
    <source>
        <dbReference type="PROSITE" id="PS50109"/>
    </source>
</evidence>
<proteinExistence type="predicted"/>
<accession>A0A8E7EHR5</accession>
<evidence type="ECO:0000256" key="3">
    <source>
        <dbReference type="ARBA" id="ARBA00022553"/>
    </source>
</evidence>
<feature type="domain" description="Histidine kinase" evidence="8">
    <location>
        <begin position="140"/>
        <end position="354"/>
    </location>
</feature>
<gene>
    <name evidence="10" type="ORF">KHC33_01700</name>
</gene>
<dbReference type="PROSITE" id="PS50109">
    <property type="entry name" value="HIS_KIN"/>
    <property type="match status" value="1"/>
</dbReference>
<evidence type="ECO:0000256" key="7">
    <source>
        <dbReference type="SAM" id="Coils"/>
    </source>
</evidence>
<dbReference type="EMBL" id="CP075546">
    <property type="protein sequence ID" value="QVV89277.1"/>
    <property type="molecule type" value="Genomic_DNA"/>
</dbReference>
<dbReference type="InterPro" id="IPR005467">
    <property type="entry name" value="His_kinase_dom"/>
</dbReference>
<dbReference type="EC" id="2.7.13.3" evidence="2"/>
<dbReference type="SUPFAM" id="SSF52172">
    <property type="entry name" value="CheY-like"/>
    <property type="match status" value="1"/>
</dbReference>
<evidence type="ECO:0000313" key="10">
    <source>
        <dbReference type="EMBL" id="QVV89277.1"/>
    </source>
</evidence>
<dbReference type="Gene3D" id="1.10.287.130">
    <property type="match status" value="1"/>
</dbReference>
<dbReference type="GO" id="GO:0007234">
    <property type="term" value="P:osmosensory signaling via phosphorelay pathway"/>
    <property type="evidence" value="ECO:0007669"/>
    <property type="project" value="TreeGrafter"/>
</dbReference>
<dbReference type="GO" id="GO:0000155">
    <property type="term" value="F:phosphorelay sensor kinase activity"/>
    <property type="evidence" value="ECO:0007669"/>
    <property type="project" value="InterPro"/>
</dbReference>
<keyword evidence="7" id="KW-0175">Coiled coil</keyword>
<dbReference type="Pfam" id="PF02518">
    <property type="entry name" value="HATPase_c"/>
    <property type="match status" value="1"/>
</dbReference>
<dbReference type="PANTHER" id="PTHR42878">
    <property type="entry name" value="TWO-COMPONENT HISTIDINE KINASE"/>
    <property type="match status" value="1"/>
</dbReference>
<evidence type="ECO:0000256" key="6">
    <source>
        <dbReference type="PROSITE-ProRule" id="PRU00169"/>
    </source>
</evidence>
<keyword evidence="4" id="KW-0808">Transferase</keyword>
<comment type="catalytic activity">
    <reaction evidence="1">
        <text>ATP + protein L-histidine = ADP + protein N-phospho-L-histidine.</text>
        <dbReference type="EC" id="2.7.13.3"/>
    </reaction>
</comment>
<sequence>MTQVLIVEDEAIVAESIASKLRRYGYEVVDTLPTGEEAIEEAGKSRPDVILMDIHLAGKIDGIQAANLISTQYHIPVIFLTAYADEQTIARAKDSGPFGYLVKPFRERDLHVTIEMARERSRLENELAAANRELDSFSYSVSHDLRAPLIAIDGYSRILEETYAGYLPPDGIECLSRIRQAANQMDHLIEDFLRLSRVTRAPIQMVHLDITKMATEILNQFALNDPDRSVQWAVDDGLIAFGDKGLCEIALKNILGNAWKYTMRTQNAQIEVGSMMQGQTKVFFVKDNGAGFPQEKSHLLFAPLQRLHPYQEFPGNGIGLATVQRIIHRHGGRIWAEGSVGEGATFSFTLPEKQDR</sequence>
<reference evidence="10 11" key="1">
    <citation type="submission" date="2021-05" db="EMBL/GenBank/DDBJ databases">
        <title>A novel Methanospirillum isolate from a pyrite-forming mixed culture.</title>
        <authorList>
            <person name="Bunk B."/>
            <person name="Sproer C."/>
            <person name="Spring S."/>
            <person name="Pester M."/>
        </authorList>
    </citation>
    <scope>NUCLEOTIDE SEQUENCE [LARGE SCALE GENOMIC DNA]</scope>
    <source>
        <strain evidence="10 11">J.3.6.1-F.2.7.3</strain>
    </source>
</reference>
<protein>
    <recommendedName>
        <fullName evidence="2">histidine kinase</fullName>
        <ecNumber evidence="2">2.7.13.3</ecNumber>
    </recommendedName>
</protein>
<dbReference type="RefSeq" id="WP_214420075.1">
    <property type="nucleotide sequence ID" value="NZ_CP075546.1"/>
</dbReference>
<dbReference type="Pfam" id="PF00512">
    <property type="entry name" value="HisKA"/>
    <property type="match status" value="1"/>
</dbReference>
<evidence type="ECO:0000256" key="4">
    <source>
        <dbReference type="ARBA" id="ARBA00022679"/>
    </source>
</evidence>
<dbReference type="Gene3D" id="3.40.50.2300">
    <property type="match status" value="1"/>
</dbReference>
<evidence type="ECO:0000256" key="2">
    <source>
        <dbReference type="ARBA" id="ARBA00012438"/>
    </source>
</evidence>
<organism evidence="10 11">
    <name type="scientific">Methanospirillum purgamenti</name>
    <dbReference type="NCBI Taxonomy" id="2834276"/>
    <lineage>
        <taxon>Archaea</taxon>
        <taxon>Methanobacteriati</taxon>
        <taxon>Methanobacteriota</taxon>
        <taxon>Stenosarchaea group</taxon>
        <taxon>Methanomicrobia</taxon>
        <taxon>Methanomicrobiales</taxon>
        <taxon>Methanospirillaceae</taxon>
        <taxon>Methanospirillum</taxon>
    </lineage>
</organism>
<dbReference type="Pfam" id="PF00072">
    <property type="entry name" value="Response_reg"/>
    <property type="match status" value="1"/>
</dbReference>
<feature type="coiled-coil region" evidence="7">
    <location>
        <begin position="113"/>
        <end position="140"/>
    </location>
</feature>
<dbReference type="SMART" id="SM00387">
    <property type="entry name" value="HATPase_c"/>
    <property type="match status" value="1"/>
</dbReference>
<dbReference type="GeneID" id="65095858"/>
<evidence type="ECO:0000259" key="9">
    <source>
        <dbReference type="PROSITE" id="PS50110"/>
    </source>
</evidence>
<dbReference type="InterPro" id="IPR001789">
    <property type="entry name" value="Sig_transdc_resp-reg_receiver"/>
</dbReference>
<keyword evidence="3 6" id="KW-0597">Phosphoprotein</keyword>
<dbReference type="InterPro" id="IPR011006">
    <property type="entry name" value="CheY-like_superfamily"/>
</dbReference>
<dbReference type="InterPro" id="IPR004358">
    <property type="entry name" value="Sig_transdc_His_kin-like_C"/>
</dbReference>